<dbReference type="SUPFAM" id="SSF52266">
    <property type="entry name" value="SGNH hydrolase"/>
    <property type="match status" value="1"/>
</dbReference>
<proteinExistence type="predicted"/>
<comment type="caution">
    <text evidence="1">The sequence shown here is derived from an EMBL/GenBank/DDBJ whole genome shotgun (WGS) entry which is preliminary data.</text>
</comment>
<dbReference type="RefSeq" id="WP_310022834.1">
    <property type="nucleotide sequence ID" value="NZ_JAVDUM010000017.1"/>
</dbReference>
<evidence type="ECO:0000313" key="1">
    <source>
        <dbReference type="EMBL" id="MDR6868726.1"/>
    </source>
</evidence>
<dbReference type="Gene3D" id="3.40.50.1110">
    <property type="entry name" value="SGNH hydrolase"/>
    <property type="match status" value="1"/>
</dbReference>
<protein>
    <submittedName>
        <fullName evidence="1">Lysophospholipase L1-like esterase</fullName>
    </submittedName>
</protein>
<dbReference type="Proteomes" id="UP001259347">
    <property type="component" value="Unassembled WGS sequence"/>
</dbReference>
<dbReference type="EMBL" id="JAVDUM010000017">
    <property type="protein sequence ID" value="MDR6868726.1"/>
    <property type="molecule type" value="Genomic_DNA"/>
</dbReference>
<gene>
    <name evidence="1" type="ORF">J2Y69_003350</name>
</gene>
<accession>A0ABU1SGJ1</accession>
<dbReference type="InterPro" id="IPR036514">
    <property type="entry name" value="SGNH_hydro_sf"/>
</dbReference>
<evidence type="ECO:0000313" key="2">
    <source>
        <dbReference type="Proteomes" id="UP001259347"/>
    </source>
</evidence>
<sequence>MPGQTVATVATAMTQADIPGKVATAVTAQDIPGQVAAAVVPGVAAALAADAELGATVAALADGAVDVALADARVVTGGAVAGVSADIAWGDPTDKIPANDKIPADDRFPAATGGTITTKTFPVLDGDGRISEAVLPDSVPTLTDGLLAEDLFPDSVPILDNGKLPASMFTPSDDRPAWASTKGAWDSALSLYNAGPANLLRTRAARAAAAAGDGEWDIAILGDSIHQTGGTPGGRAFVPYSIPTRLARLLRESGFRDGGDGTVTPWDNLTTSGSAWQDQRQKFVPGTGTIELVASGVAGKGARRLTGDAYWQVTVTNADRFLIRGSVAASRSTIVIDPDTSATSLTWAASTDDTGADIPCLPDQPAGMRVGLIEGLTPGPHTIRISGNAEGLVVFGVDARVGNPRPVNNGNPTLTTGVRVHSLARVGVTLAGIASTGLALNGAVRMVRAHTLLIAAGVNDWQGGGRSSYRDALRSILDAQLPIGDAVIVLTPHPNIDPADPDHPAYPLSPAAPGGSYPLAEQMHDAYGIADEYNVPVLDLAALFVDFAHSRAMYPTGDGIHPNDTGRELIARAESRTLLF</sequence>
<organism evidence="1 2">
    <name type="scientific">Microbacterium resistens</name>
    <dbReference type="NCBI Taxonomy" id="156977"/>
    <lineage>
        <taxon>Bacteria</taxon>
        <taxon>Bacillati</taxon>
        <taxon>Actinomycetota</taxon>
        <taxon>Actinomycetes</taxon>
        <taxon>Micrococcales</taxon>
        <taxon>Microbacteriaceae</taxon>
        <taxon>Microbacterium</taxon>
    </lineage>
</organism>
<reference evidence="1 2" key="1">
    <citation type="submission" date="2023-07" db="EMBL/GenBank/DDBJ databases">
        <title>Sorghum-associated microbial communities from plants grown in Nebraska, USA.</title>
        <authorList>
            <person name="Schachtman D."/>
        </authorList>
    </citation>
    <scope>NUCLEOTIDE SEQUENCE [LARGE SCALE GENOMIC DNA]</scope>
    <source>
        <strain evidence="1 2">2980</strain>
    </source>
</reference>
<dbReference type="CDD" id="cd00229">
    <property type="entry name" value="SGNH_hydrolase"/>
    <property type="match status" value="1"/>
</dbReference>
<name>A0ABU1SGJ1_9MICO</name>
<keyword evidence="2" id="KW-1185">Reference proteome</keyword>